<dbReference type="PIRSF" id="PIRSF000535">
    <property type="entry name" value="1PFK/6PFK/LacC"/>
    <property type="match status" value="1"/>
</dbReference>
<proteinExistence type="inferred from homology"/>
<organism evidence="8 9">
    <name type="scientific">Rhizobium oryzicola</name>
    <dbReference type="NCBI Taxonomy" id="1232668"/>
    <lineage>
        <taxon>Bacteria</taxon>
        <taxon>Pseudomonadati</taxon>
        <taxon>Pseudomonadota</taxon>
        <taxon>Alphaproteobacteria</taxon>
        <taxon>Hyphomicrobiales</taxon>
        <taxon>Rhizobiaceae</taxon>
        <taxon>Rhizobium/Agrobacterium group</taxon>
        <taxon>Rhizobium</taxon>
    </lineage>
</organism>
<dbReference type="CDD" id="cd01164">
    <property type="entry name" value="FruK_PfkB_like"/>
    <property type="match status" value="1"/>
</dbReference>
<keyword evidence="5" id="KW-0067">ATP-binding</keyword>
<evidence type="ECO:0000256" key="6">
    <source>
        <dbReference type="PIRNR" id="PIRNR000535"/>
    </source>
</evidence>
<evidence type="ECO:0000256" key="5">
    <source>
        <dbReference type="ARBA" id="ARBA00022840"/>
    </source>
</evidence>
<dbReference type="PANTHER" id="PTHR46566:SF2">
    <property type="entry name" value="ATP-DEPENDENT 6-PHOSPHOFRUCTOKINASE ISOZYME 2"/>
    <property type="match status" value="1"/>
</dbReference>
<dbReference type="Pfam" id="PF00294">
    <property type="entry name" value="PfkB"/>
    <property type="match status" value="1"/>
</dbReference>
<dbReference type="Proteomes" id="UP001169006">
    <property type="component" value="Unassembled WGS sequence"/>
</dbReference>
<dbReference type="PANTHER" id="PTHR46566">
    <property type="entry name" value="1-PHOSPHOFRUCTOKINASE-RELATED"/>
    <property type="match status" value="1"/>
</dbReference>
<keyword evidence="3" id="KW-0547">Nucleotide-binding</keyword>
<evidence type="ECO:0000256" key="2">
    <source>
        <dbReference type="ARBA" id="ARBA00022679"/>
    </source>
</evidence>
<evidence type="ECO:0000256" key="3">
    <source>
        <dbReference type="ARBA" id="ARBA00022741"/>
    </source>
</evidence>
<reference evidence="8" key="2">
    <citation type="submission" date="2023-07" db="EMBL/GenBank/DDBJ databases">
        <authorList>
            <person name="Sun H."/>
        </authorList>
    </citation>
    <scope>NUCLEOTIDE SEQUENCE</scope>
    <source>
        <strain evidence="8">05753</strain>
    </source>
</reference>
<keyword evidence="2 6" id="KW-0808">Transferase</keyword>
<dbReference type="PROSITE" id="PS00583">
    <property type="entry name" value="PFKB_KINASES_1"/>
    <property type="match status" value="1"/>
</dbReference>
<dbReference type="RefSeq" id="WP_302076223.1">
    <property type="nucleotide sequence ID" value="NZ_JAUKWQ010000002.1"/>
</dbReference>
<feature type="domain" description="Carbohydrate kinase PfkB" evidence="7">
    <location>
        <begin position="11"/>
        <end position="293"/>
    </location>
</feature>
<evidence type="ECO:0000259" key="7">
    <source>
        <dbReference type="Pfam" id="PF00294"/>
    </source>
</evidence>
<dbReference type="PROSITE" id="PS00584">
    <property type="entry name" value="PFKB_KINASES_2"/>
    <property type="match status" value="1"/>
</dbReference>
<dbReference type="SUPFAM" id="SSF53613">
    <property type="entry name" value="Ribokinase-like"/>
    <property type="match status" value="1"/>
</dbReference>
<dbReference type="InterPro" id="IPR029056">
    <property type="entry name" value="Ribokinase-like"/>
</dbReference>
<evidence type="ECO:0000256" key="1">
    <source>
        <dbReference type="ARBA" id="ARBA00010688"/>
    </source>
</evidence>
<name>A0ABT8SUE9_9HYPH</name>
<gene>
    <name evidence="8" type="ORF">Q2T52_08215</name>
</gene>
<keyword evidence="4" id="KW-0418">Kinase</keyword>
<evidence type="ECO:0000313" key="8">
    <source>
        <dbReference type="EMBL" id="MDO1582077.1"/>
    </source>
</evidence>
<dbReference type="NCBIfam" id="TIGR03168">
    <property type="entry name" value="1-PFK"/>
    <property type="match status" value="1"/>
</dbReference>
<comment type="similarity">
    <text evidence="1 6">Belongs to the carbohydrate kinase PfkB family.</text>
</comment>
<reference evidence="8" key="1">
    <citation type="journal article" date="2015" name="Int. J. Syst. Evol. Microbiol.">
        <title>Rhizobium oryzicola sp. nov., potential plant-growth-promoting endophytic bacteria isolated from rice roots.</title>
        <authorList>
            <person name="Zhang X.X."/>
            <person name="Gao J.S."/>
            <person name="Cao Y.H."/>
            <person name="Sheirdil R.A."/>
            <person name="Wang X.C."/>
            <person name="Zhang L."/>
        </authorList>
    </citation>
    <scope>NUCLEOTIDE SEQUENCE</scope>
    <source>
        <strain evidence="8">05753</strain>
    </source>
</reference>
<accession>A0ABT8SUE9</accession>
<dbReference type="InterPro" id="IPR011611">
    <property type="entry name" value="PfkB_dom"/>
</dbReference>
<dbReference type="EMBL" id="JAUKWQ010000002">
    <property type="protein sequence ID" value="MDO1582077.1"/>
    <property type="molecule type" value="Genomic_DNA"/>
</dbReference>
<dbReference type="Gene3D" id="3.40.1190.20">
    <property type="match status" value="1"/>
</dbReference>
<protein>
    <recommendedName>
        <fullName evidence="6">Phosphofructokinase</fullName>
    </recommendedName>
</protein>
<dbReference type="InterPro" id="IPR002173">
    <property type="entry name" value="Carboh/pur_kinase_PfkB_CS"/>
</dbReference>
<keyword evidence="9" id="KW-1185">Reference proteome</keyword>
<evidence type="ECO:0000313" key="9">
    <source>
        <dbReference type="Proteomes" id="UP001169006"/>
    </source>
</evidence>
<sequence>MAKILSITLNPTIDLYNDADRVVPTHKVRVRDQRQEVGGGGINVARVIAELGGEAHAAFLSGGATGALLEEALRSLGIHSRAFPIAGAVRVAFMVREEATGLEYRFVPEGPEVSWQEVEPLLQAVEQSGAPYVVASGSLPRGLPVDTYARIARITAQSGSRFVLDVSGEPLRAAVEAGGLFLMKPSLSELEKLIGHSLDRKQASEALEALVARGVAEHIALTLGEDGAILASADGVLAAPAISVPVRSTVGAGDSFVGALVWALTEGWLPADAFHLGQAAGAAAVMTTGTDICKRSDILQLYDREKAASGMVPRKFAAV</sequence>
<evidence type="ECO:0000256" key="4">
    <source>
        <dbReference type="ARBA" id="ARBA00022777"/>
    </source>
</evidence>
<comment type="caution">
    <text evidence="8">The sequence shown here is derived from an EMBL/GenBank/DDBJ whole genome shotgun (WGS) entry which is preliminary data.</text>
</comment>
<dbReference type="InterPro" id="IPR017583">
    <property type="entry name" value="Tagatose/fructose_Pkinase"/>
</dbReference>